<dbReference type="PANTHER" id="PTHR31760:SF0">
    <property type="entry name" value="S-ADENOSYL-L-METHIONINE-DEPENDENT METHYLTRANSFERASES SUPERFAMILY PROTEIN"/>
    <property type="match status" value="1"/>
</dbReference>
<dbReference type="EC" id="2.1.1.170" evidence="6"/>
<dbReference type="RefSeq" id="WP_187709981.1">
    <property type="nucleotide sequence ID" value="NZ_CP060782.1"/>
</dbReference>
<keyword evidence="1 6" id="KW-0963">Cytoplasm</keyword>
<dbReference type="NCBIfam" id="TIGR00138">
    <property type="entry name" value="rsmG_gidB"/>
    <property type="match status" value="1"/>
</dbReference>
<feature type="binding site" evidence="6">
    <location>
        <position position="55"/>
    </location>
    <ligand>
        <name>S-adenosyl-L-methionine</name>
        <dbReference type="ChEBI" id="CHEBI:59789"/>
    </ligand>
</feature>
<dbReference type="CDD" id="cd02440">
    <property type="entry name" value="AdoMet_MTases"/>
    <property type="match status" value="1"/>
</dbReference>
<keyword evidence="2 6" id="KW-0698">rRNA processing</keyword>
<comment type="catalytic activity">
    <reaction evidence="6">
        <text>guanosine(527) in 16S rRNA + S-adenosyl-L-methionine = N(7)-methylguanosine(527) in 16S rRNA + S-adenosyl-L-homocysteine</text>
        <dbReference type="Rhea" id="RHEA:42732"/>
        <dbReference type="Rhea" id="RHEA-COMP:10209"/>
        <dbReference type="Rhea" id="RHEA-COMP:10210"/>
        <dbReference type="ChEBI" id="CHEBI:57856"/>
        <dbReference type="ChEBI" id="CHEBI:59789"/>
        <dbReference type="ChEBI" id="CHEBI:74269"/>
        <dbReference type="ChEBI" id="CHEBI:74480"/>
        <dbReference type="EC" id="2.1.1.170"/>
    </reaction>
</comment>
<comment type="similarity">
    <text evidence="6">Belongs to the methyltransferase superfamily. RNA methyltransferase RsmG family.</text>
</comment>
<dbReference type="InterPro" id="IPR029063">
    <property type="entry name" value="SAM-dependent_MTases_sf"/>
</dbReference>
<comment type="caution">
    <text evidence="6">Lacks conserved residue(s) required for the propagation of feature annotation.</text>
</comment>
<evidence type="ECO:0000256" key="1">
    <source>
        <dbReference type="ARBA" id="ARBA00022490"/>
    </source>
</evidence>
<keyword evidence="4 6" id="KW-0808">Transferase</keyword>
<protein>
    <recommendedName>
        <fullName evidence="6">Ribosomal RNA small subunit methyltransferase G</fullName>
        <ecNumber evidence="6">2.1.1.170</ecNumber>
    </recommendedName>
    <alternativeName>
        <fullName evidence="6">16S rRNA 7-methylguanosine methyltransferase</fullName>
        <shortName evidence="6">16S rRNA m7G methyltransferase</shortName>
    </alternativeName>
</protein>
<evidence type="ECO:0000256" key="4">
    <source>
        <dbReference type="ARBA" id="ARBA00022679"/>
    </source>
</evidence>
<keyword evidence="8" id="KW-1185">Reference proteome</keyword>
<evidence type="ECO:0000256" key="3">
    <source>
        <dbReference type="ARBA" id="ARBA00022603"/>
    </source>
</evidence>
<sequence>MRSNCSLRSHSHSKCRGQNLIAPSTLGTIWERHVLDSAQLVRFEPFNGASWVDVGSGAGLPGLIVALLVKGPITLIEPRRLRAEFLSDVVSKLGLADRVTIECAKVERVQGKFDVITARAVAALDRLLAMTEHLSKSETVWVLPKGKNAQTELAQAQVNWHCDVRVEQSCTDPESQILVLTRVGAKK</sequence>
<evidence type="ECO:0000313" key="8">
    <source>
        <dbReference type="Proteomes" id="UP000516105"/>
    </source>
</evidence>
<feature type="binding site" evidence="6">
    <location>
        <begin position="106"/>
        <end position="107"/>
    </location>
    <ligand>
        <name>S-adenosyl-L-methionine</name>
        <dbReference type="ChEBI" id="CHEBI:59789"/>
    </ligand>
</feature>
<dbReference type="Pfam" id="PF02527">
    <property type="entry name" value="GidB"/>
    <property type="match status" value="1"/>
</dbReference>
<dbReference type="PIRSF" id="PIRSF003078">
    <property type="entry name" value="GidB"/>
    <property type="match status" value="1"/>
</dbReference>
<organism evidence="7 8">
    <name type="scientific">Sphingomonas sediminicola</name>
    <dbReference type="NCBI Taxonomy" id="386874"/>
    <lineage>
        <taxon>Bacteria</taxon>
        <taxon>Pseudomonadati</taxon>
        <taxon>Pseudomonadota</taxon>
        <taxon>Alphaproteobacteria</taxon>
        <taxon>Sphingomonadales</taxon>
        <taxon>Sphingomonadaceae</taxon>
        <taxon>Sphingomonas</taxon>
    </lineage>
</organism>
<dbReference type="InterPro" id="IPR003682">
    <property type="entry name" value="rRNA_ssu_MeTfrase_G"/>
</dbReference>
<dbReference type="EMBL" id="CP060782">
    <property type="protein sequence ID" value="QNP47029.1"/>
    <property type="molecule type" value="Genomic_DNA"/>
</dbReference>
<dbReference type="HAMAP" id="MF_00074">
    <property type="entry name" value="16SrRNA_methyltr_G"/>
    <property type="match status" value="1"/>
</dbReference>
<keyword evidence="5 6" id="KW-0949">S-adenosyl-L-methionine</keyword>
<dbReference type="Proteomes" id="UP000516105">
    <property type="component" value="Chromosome"/>
</dbReference>
<dbReference type="GO" id="GO:0008168">
    <property type="term" value="F:methyltransferase activity"/>
    <property type="evidence" value="ECO:0007669"/>
    <property type="project" value="UniProtKB-KW"/>
</dbReference>
<comment type="function">
    <text evidence="6">Specifically methylates the N7 position of guanine in position 527 of 16S rRNA.</text>
</comment>
<feature type="binding site" evidence="6">
    <location>
        <position position="60"/>
    </location>
    <ligand>
        <name>S-adenosyl-L-methionine</name>
        <dbReference type="ChEBI" id="CHEBI:59789"/>
    </ligand>
</feature>
<dbReference type="PANTHER" id="PTHR31760">
    <property type="entry name" value="S-ADENOSYL-L-METHIONINE-DEPENDENT METHYLTRANSFERASES SUPERFAMILY PROTEIN"/>
    <property type="match status" value="1"/>
</dbReference>
<gene>
    <name evidence="6 7" type="primary">rsmG</name>
    <name evidence="7" type="ORF">H9L14_13085</name>
</gene>
<dbReference type="Gene3D" id="3.40.50.150">
    <property type="entry name" value="Vaccinia Virus protein VP39"/>
    <property type="match status" value="1"/>
</dbReference>
<evidence type="ECO:0000256" key="5">
    <source>
        <dbReference type="ARBA" id="ARBA00022691"/>
    </source>
</evidence>
<evidence type="ECO:0000256" key="6">
    <source>
        <dbReference type="HAMAP-Rule" id="MF_00074"/>
    </source>
</evidence>
<feature type="binding site" evidence="6">
    <location>
        <position position="119"/>
    </location>
    <ligand>
        <name>S-adenosyl-L-methionine</name>
        <dbReference type="ChEBI" id="CHEBI:59789"/>
    </ligand>
</feature>
<proteinExistence type="inferred from homology"/>
<evidence type="ECO:0000313" key="7">
    <source>
        <dbReference type="EMBL" id="QNP47029.1"/>
    </source>
</evidence>
<accession>A0ABX6TAY7</accession>
<keyword evidence="3 6" id="KW-0489">Methyltransferase</keyword>
<evidence type="ECO:0000256" key="2">
    <source>
        <dbReference type="ARBA" id="ARBA00022552"/>
    </source>
</evidence>
<name>A0ABX6TAY7_9SPHN</name>
<dbReference type="GO" id="GO:0032259">
    <property type="term" value="P:methylation"/>
    <property type="evidence" value="ECO:0007669"/>
    <property type="project" value="UniProtKB-KW"/>
</dbReference>
<dbReference type="SUPFAM" id="SSF53335">
    <property type="entry name" value="S-adenosyl-L-methionine-dependent methyltransferases"/>
    <property type="match status" value="1"/>
</dbReference>
<reference evidence="7 8" key="1">
    <citation type="submission" date="2020-08" db="EMBL/GenBank/DDBJ databases">
        <title>Genome sequence of Sphingomonas sediminicola KACC 15039T.</title>
        <authorList>
            <person name="Hyun D.-W."/>
            <person name="Bae J.-W."/>
        </authorList>
    </citation>
    <scope>NUCLEOTIDE SEQUENCE [LARGE SCALE GENOMIC DNA]</scope>
    <source>
        <strain evidence="7 8">KACC 15039</strain>
    </source>
</reference>
<comment type="subcellular location">
    <subcellularLocation>
        <location evidence="6">Cytoplasm</location>
    </subcellularLocation>
</comment>